<proteinExistence type="predicted"/>
<evidence type="ECO:0000313" key="1">
    <source>
        <dbReference type="EMBL" id="KRM16846.1"/>
    </source>
</evidence>
<dbReference type="AlphaFoldDB" id="A0A0R1WFZ5"/>
<reference evidence="1 2" key="1">
    <citation type="journal article" date="2015" name="Genome Announc.">
        <title>Expanding the biotechnology potential of lactobacilli through comparative genomics of 213 strains and associated genera.</title>
        <authorList>
            <person name="Sun Z."/>
            <person name="Harris H.M."/>
            <person name="McCann A."/>
            <person name="Guo C."/>
            <person name="Argimon S."/>
            <person name="Zhang W."/>
            <person name="Yang X."/>
            <person name="Jeffery I.B."/>
            <person name="Cooney J.C."/>
            <person name="Kagawa T.F."/>
            <person name="Liu W."/>
            <person name="Song Y."/>
            <person name="Salvetti E."/>
            <person name="Wrobel A."/>
            <person name="Rasinkangas P."/>
            <person name="Parkhill J."/>
            <person name="Rea M.C."/>
            <person name="O'Sullivan O."/>
            <person name="Ritari J."/>
            <person name="Douillard F.P."/>
            <person name="Paul Ross R."/>
            <person name="Yang R."/>
            <person name="Briner A.E."/>
            <person name="Felis G.E."/>
            <person name="de Vos W.M."/>
            <person name="Barrangou R."/>
            <person name="Klaenhammer T.R."/>
            <person name="Caufield P.W."/>
            <person name="Cui Y."/>
            <person name="Zhang H."/>
            <person name="O'Toole P.W."/>
        </authorList>
    </citation>
    <scope>NUCLEOTIDE SEQUENCE [LARGE SCALE GENOMIC DNA]</scope>
    <source>
        <strain evidence="1 2">DSM 4864</strain>
    </source>
</reference>
<dbReference type="RefSeq" id="WP_003713399.1">
    <property type="nucleotide sequence ID" value="NZ_AZGE01000001.1"/>
</dbReference>
<gene>
    <name evidence="1" type="ORF">FC49_GL000001</name>
</gene>
<dbReference type="PATRIC" id="fig|1423779.3.peg.1"/>
<name>A0A0R1WFZ5_9LACO</name>
<organism evidence="1 2">
    <name type="scientific">Limosilactobacillus oris DSM 4864</name>
    <dbReference type="NCBI Taxonomy" id="1423779"/>
    <lineage>
        <taxon>Bacteria</taxon>
        <taxon>Bacillati</taxon>
        <taxon>Bacillota</taxon>
        <taxon>Bacilli</taxon>
        <taxon>Lactobacillales</taxon>
        <taxon>Lactobacillaceae</taxon>
        <taxon>Limosilactobacillus</taxon>
    </lineage>
</organism>
<dbReference type="EMBL" id="AZGE01000001">
    <property type="protein sequence ID" value="KRM16846.1"/>
    <property type="molecule type" value="Genomic_DNA"/>
</dbReference>
<evidence type="ECO:0000313" key="2">
    <source>
        <dbReference type="Proteomes" id="UP000050973"/>
    </source>
</evidence>
<protein>
    <submittedName>
        <fullName evidence="1">Uncharacterized protein</fullName>
    </submittedName>
</protein>
<sequence>MTKHQIRFDQDWFNSRYAGEDADDGCPNELSLYRQANSDQLTLLLSNIDFVGSSHDNTYLLDKYDAQALVRFLKQWLDE</sequence>
<comment type="caution">
    <text evidence="1">The sequence shown here is derived from an EMBL/GenBank/DDBJ whole genome shotgun (WGS) entry which is preliminary data.</text>
</comment>
<dbReference type="Proteomes" id="UP000050973">
    <property type="component" value="Unassembled WGS sequence"/>
</dbReference>
<accession>A0A0R1WFZ5</accession>